<organism evidence="1 2">
    <name type="scientific">Haloactinospora alba</name>
    <dbReference type="NCBI Taxonomy" id="405555"/>
    <lineage>
        <taxon>Bacteria</taxon>
        <taxon>Bacillati</taxon>
        <taxon>Actinomycetota</taxon>
        <taxon>Actinomycetes</taxon>
        <taxon>Streptosporangiales</taxon>
        <taxon>Nocardiopsidaceae</taxon>
        <taxon>Haloactinospora</taxon>
    </lineage>
</organism>
<dbReference type="EMBL" id="VFQC01000001">
    <property type="protein sequence ID" value="TQN32269.1"/>
    <property type="molecule type" value="Genomic_DNA"/>
</dbReference>
<evidence type="ECO:0000313" key="2">
    <source>
        <dbReference type="Proteomes" id="UP000317422"/>
    </source>
</evidence>
<comment type="caution">
    <text evidence="1">The sequence shown here is derived from an EMBL/GenBank/DDBJ whole genome shotgun (WGS) entry which is preliminary data.</text>
</comment>
<dbReference type="RefSeq" id="WP_141923787.1">
    <property type="nucleotide sequence ID" value="NZ_VFQC01000001.1"/>
</dbReference>
<protein>
    <submittedName>
        <fullName evidence="1">Uncharacterized protein</fullName>
    </submittedName>
</protein>
<sequence length="156" mass="16773">MSDEDAVEDALFMEELRRAHAAPEPTTDEIRATARALSSNRRHGALLAELEEDSADCPAGGLRETSALTDTRYAWFHDSTVTVRLEIVAFDGQRDVVGRVTPAPDSPVLLQRADSTSSHPVDPDGAFTARGLARGPLSLLVLPPGGPMVATRWITV</sequence>
<reference evidence="1 2" key="1">
    <citation type="submission" date="2019-06" db="EMBL/GenBank/DDBJ databases">
        <title>Sequencing the genomes of 1000 actinobacteria strains.</title>
        <authorList>
            <person name="Klenk H.-P."/>
        </authorList>
    </citation>
    <scope>NUCLEOTIDE SEQUENCE [LARGE SCALE GENOMIC DNA]</scope>
    <source>
        <strain evidence="1 2">DSM 45015</strain>
    </source>
</reference>
<dbReference type="OrthoDB" id="3432452at2"/>
<keyword evidence="2" id="KW-1185">Reference proteome</keyword>
<name>A0A543NKF7_9ACTN</name>
<proteinExistence type="predicted"/>
<evidence type="ECO:0000313" key="1">
    <source>
        <dbReference type="EMBL" id="TQN32269.1"/>
    </source>
</evidence>
<gene>
    <name evidence="1" type="ORF">FHX37_2219</name>
</gene>
<dbReference type="Proteomes" id="UP000317422">
    <property type="component" value="Unassembled WGS sequence"/>
</dbReference>
<accession>A0A543NKF7</accession>
<dbReference type="AlphaFoldDB" id="A0A543NKF7"/>